<proteinExistence type="predicted"/>
<accession>A0ABP9FZU1</accession>
<dbReference type="Proteomes" id="UP001500368">
    <property type="component" value="Unassembled WGS sequence"/>
</dbReference>
<sequence>MQTNAEVAHERWPDDETTVLLSGVEAHTRHAFLQGCRYAERERVIHTSQELDELPEKSVVIAGNEEVFKKWSRDRWVSTDHEGYAQNADILRETPLILIWRAEDPETTEEH</sequence>
<evidence type="ECO:0000313" key="1">
    <source>
        <dbReference type="EMBL" id="GAA4923715.1"/>
    </source>
</evidence>
<dbReference type="RefSeq" id="WP_345477968.1">
    <property type="nucleotide sequence ID" value="NZ_BAABLW010000007.1"/>
</dbReference>
<organism evidence="1 2">
    <name type="scientific">Nesterenkonia rhizosphaerae</name>
    <dbReference type="NCBI Taxonomy" id="1348272"/>
    <lineage>
        <taxon>Bacteria</taxon>
        <taxon>Bacillati</taxon>
        <taxon>Actinomycetota</taxon>
        <taxon>Actinomycetes</taxon>
        <taxon>Micrococcales</taxon>
        <taxon>Micrococcaceae</taxon>
        <taxon>Nesterenkonia</taxon>
    </lineage>
</organism>
<name>A0ABP9FZU1_9MICC</name>
<evidence type="ECO:0000313" key="2">
    <source>
        <dbReference type="Proteomes" id="UP001500368"/>
    </source>
</evidence>
<protein>
    <submittedName>
        <fullName evidence="1">Uncharacterized protein</fullName>
    </submittedName>
</protein>
<reference evidence="2" key="1">
    <citation type="journal article" date="2019" name="Int. J. Syst. Evol. Microbiol.">
        <title>The Global Catalogue of Microorganisms (GCM) 10K type strain sequencing project: providing services to taxonomists for standard genome sequencing and annotation.</title>
        <authorList>
            <consortium name="The Broad Institute Genomics Platform"/>
            <consortium name="The Broad Institute Genome Sequencing Center for Infectious Disease"/>
            <person name="Wu L."/>
            <person name="Ma J."/>
        </authorList>
    </citation>
    <scope>NUCLEOTIDE SEQUENCE [LARGE SCALE GENOMIC DNA]</scope>
    <source>
        <strain evidence="2">JCM 19129</strain>
    </source>
</reference>
<comment type="caution">
    <text evidence="1">The sequence shown here is derived from an EMBL/GenBank/DDBJ whole genome shotgun (WGS) entry which is preliminary data.</text>
</comment>
<gene>
    <name evidence="1" type="ORF">GCM10025790_21090</name>
</gene>
<dbReference type="EMBL" id="BAABLW010000007">
    <property type="protein sequence ID" value="GAA4923715.1"/>
    <property type="molecule type" value="Genomic_DNA"/>
</dbReference>
<keyword evidence="2" id="KW-1185">Reference proteome</keyword>